<dbReference type="GO" id="GO:0009251">
    <property type="term" value="P:glucan catabolic process"/>
    <property type="evidence" value="ECO:0007669"/>
    <property type="project" value="TreeGrafter"/>
</dbReference>
<gene>
    <name evidence="3" type="ORF">DMC30DRAFT_443124</name>
</gene>
<dbReference type="Pfam" id="PF26113">
    <property type="entry name" value="GH16_XgeA"/>
    <property type="match status" value="1"/>
</dbReference>
<evidence type="ECO:0000256" key="1">
    <source>
        <dbReference type="SAM" id="SignalP"/>
    </source>
</evidence>
<dbReference type="InterPro" id="IPR013320">
    <property type="entry name" value="ConA-like_dom_sf"/>
</dbReference>
<dbReference type="AlphaFoldDB" id="A0A5C5G6D1"/>
<name>A0A5C5G6D1_9BASI</name>
<feature type="signal peptide" evidence="1">
    <location>
        <begin position="1"/>
        <end position="19"/>
    </location>
</feature>
<accession>A0A5C5G6D1</accession>
<dbReference type="STRING" id="5288.A0A5C5G6D1"/>
<evidence type="ECO:0000259" key="2">
    <source>
        <dbReference type="PROSITE" id="PS51762"/>
    </source>
</evidence>
<dbReference type="GO" id="GO:0004553">
    <property type="term" value="F:hydrolase activity, hydrolyzing O-glycosyl compounds"/>
    <property type="evidence" value="ECO:0007669"/>
    <property type="project" value="InterPro"/>
</dbReference>
<sequence>MLLPALVAITALLAQPGSAYPPRSDHPVLLDALVDDVAHLQERVVGLDERDVASRSALADRATYSCTATTDCTKAAYPIPANSHYACNKARALCTWGCNSNYVASGSTCVRLPKAPSANPVLKRTYSGSSFFDQFDFFSWPDPTHGSVTYLTREAAVAKKLVAASSTTRSAMMQIDRTSRLAVGAPRDSVRIESKEVYQPGSLIILDLKHAPYGPSVWPAFWMYNAPWPDSGEIDVYEGVNSRNFNQYTLHTAPGCTRNLNTAMTGDTYGAPVDCNAGSGSLGCTVFDRDPTSYGAGFNAAGGGVFAVLFAETGISIWRWPRAQVPTDVKRGWPKWQLWGTPVAAWDGATCDTRQFFKNQKLTFDITTCGDWAGETGTWHDSYLSGPGVYPKYATCAAANADPAAFKEAYFEINYLKVYTV</sequence>
<keyword evidence="3" id="KW-0430">Lectin</keyword>
<dbReference type="PANTHER" id="PTHR10963">
    <property type="entry name" value="GLYCOSYL HYDROLASE-RELATED"/>
    <property type="match status" value="1"/>
</dbReference>
<feature type="chain" id="PRO_5023102384" evidence="1">
    <location>
        <begin position="20"/>
        <end position="421"/>
    </location>
</feature>
<dbReference type="GO" id="GO:0030246">
    <property type="term" value="F:carbohydrate binding"/>
    <property type="evidence" value="ECO:0007669"/>
    <property type="project" value="UniProtKB-KW"/>
</dbReference>
<evidence type="ECO:0000313" key="3">
    <source>
        <dbReference type="EMBL" id="TNY24628.1"/>
    </source>
</evidence>
<dbReference type="Gene3D" id="2.60.120.200">
    <property type="match status" value="1"/>
</dbReference>
<protein>
    <submittedName>
        <fullName evidence="3">Concanavalin A-like lectin/glucanase domain-containing protein</fullName>
    </submittedName>
</protein>
<proteinExistence type="predicted"/>
<keyword evidence="4" id="KW-1185">Reference proteome</keyword>
<dbReference type="OrthoDB" id="192832at2759"/>
<dbReference type="InterPro" id="IPR050546">
    <property type="entry name" value="Glycosyl_Hydrlase_16"/>
</dbReference>
<dbReference type="InterPro" id="IPR000757">
    <property type="entry name" value="Beta-glucanase-like"/>
</dbReference>
<organism evidence="3 4">
    <name type="scientific">Rhodotorula diobovata</name>
    <dbReference type="NCBI Taxonomy" id="5288"/>
    <lineage>
        <taxon>Eukaryota</taxon>
        <taxon>Fungi</taxon>
        <taxon>Dikarya</taxon>
        <taxon>Basidiomycota</taxon>
        <taxon>Pucciniomycotina</taxon>
        <taxon>Microbotryomycetes</taxon>
        <taxon>Sporidiobolales</taxon>
        <taxon>Sporidiobolaceae</taxon>
        <taxon>Rhodotorula</taxon>
    </lineage>
</organism>
<dbReference type="Proteomes" id="UP000311382">
    <property type="component" value="Unassembled WGS sequence"/>
</dbReference>
<dbReference type="EMBL" id="SOZI01000001">
    <property type="protein sequence ID" value="TNY24628.1"/>
    <property type="molecule type" value="Genomic_DNA"/>
</dbReference>
<keyword evidence="1" id="KW-0732">Signal</keyword>
<reference evidence="3 4" key="1">
    <citation type="submission" date="2019-03" db="EMBL/GenBank/DDBJ databases">
        <title>Rhodosporidium diobovatum UCD-FST 08-225 genome sequencing, assembly, and annotation.</title>
        <authorList>
            <person name="Fakankun I.U."/>
            <person name="Fristensky B."/>
            <person name="Levin D.B."/>
        </authorList>
    </citation>
    <scope>NUCLEOTIDE SEQUENCE [LARGE SCALE GENOMIC DNA]</scope>
    <source>
        <strain evidence="3 4">UCD-FST 08-225</strain>
    </source>
</reference>
<dbReference type="PROSITE" id="PS51762">
    <property type="entry name" value="GH16_2"/>
    <property type="match status" value="1"/>
</dbReference>
<evidence type="ECO:0000313" key="4">
    <source>
        <dbReference type="Proteomes" id="UP000311382"/>
    </source>
</evidence>
<feature type="domain" description="GH16" evidence="2">
    <location>
        <begin position="94"/>
        <end position="381"/>
    </location>
</feature>
<dbReference type="PANTHER" id="PTHR10963:SF24">
    <property type="entry name" value="GLYCOSIDASE C21B10.07-RELATED"/>
    <property type="match status" value="1"/>
</dbReference>
<dbReference type="SUPFAM" id="SSF49899">
    <property type="entry name" value="Concanavalin A-like lectins/glucanases"/>
    <property type="match status" value="1"/>
</dbReference>
<comment type="caution">
    <text evidence="3">The sequence shown here is derived from an EMBL/GenBank/DDBJ whole genome shotgun (WGS) entry which is preliminary data.</text>
</comment>